<dbReference type="InterPro" id="IPR009612">
    <property type="entry name" value="IcmF-rel"/>
</dbReference>
<keyword evidence="9" id="KW-1185">Reference proteome</keyword>
<dbReference type="AlphaFoldDB" id="A0A0R2ZDT3"/>
<dbReference type="InterPro" id="IPR010623">
    <property type="entry name" value="IcmF_C"/>
</dbReference>
<reference evidence="6 8" key="1">
    <citation type="submission" date="2015-02" db="EMBL/GenBank/DDBJ databases">
        <title>Two Pseudomonas sp. nov. isolated from raw milk.</title>
        <authorList>
            <person name="Wenning M."/>
            <person name="von Neubeck M."/>
            <person name="Huptas C."/>
            <person name="Scherer S."/>
        </authorList>
    </citation>
    <scope>NUCLEOTIDE SEQUENCE [LARGE SCALE GENOMIC DNA]</scope>
    <source>
        <strain evidence="6 8">DSM 14937</strain>
    </source>
</reference>
<dbReference type="PANTHER" id="PTHR36153:SF1">
    <property type="entry name" value="TYPE VI SECRETION SYSTEM COMPONENT TSSM1"/>
    <property type="match status" value="1"/>
</dbReference>
<dbReference type="NCBIfam" id="TIGR03348">
    <property type="entry name" value="VI_IcmF"/>
    <property type="match status" value="1"/>
</dbReference>
<feature type="domain" description="Type VI secretion system component TssM1 helical" evidence="5">
    <location>
        <begin position="890"/>
        <end position="986"/>
    </location>
</feature>
<dbReference type="Proteomes" id="UP000052019">
    <property type="component" value="Unassembled WGS sequence"/>
</dbReference>
<evidence type="ECO:0000313" key="6">
    <source>
        <dbReference type="EMBL" id="KRP58601.1"/>
    </source>
</evidence>
<organism evidence="6 8">
    <name type="scientific">Pseudomonas trivialis</name>
    <dbReference type="NCBI Taxonomy" id="200450"/>
    <lineage>
        <taxon>Bacteria</taxon>
        <taxon>Pseudomonadati</taxon>
        <taxon>Pseudomonadota</taxon>
        <taxon>Gammaproteobacteria</taxon>
        <taxon>Pseudomonadales</taxon>
        <taxon>Pseudomonadaceae</taxon>
        <taxon>Pseudomonas</taxon>
    </lineage>
</organism>
<dbReference type="InterPro" id="IPR048677">
    <property type="entry name" value="TssM1_hel"/>
</dbReference>
<dbReference type="EMBL" id="LT629760">
    <property type="protein sequence ID" value="SDS76047.1"/>
    <property type="molecule type" value="Genomic_DNA"/>
</dbReference>
<sequence length="1120" mass="125446">MNAFVRSAGAVLAQMWVWSLLLVLSSALLVWFVGPLLAVDDYRFWASSTARLLTISALFLLWGLAMVVAGARRAARLRTPEHQADQTQYQRIENEQKHVRGRFKEALHTLKISGRYGERSQRWRDDLPWYLLIGAPQSGKTRLLAASGLQFPLDRLEATSSGQTPYCDWYFADNAVLVDTAGRYLTQADRTVDAAGWTMLLRLLRTRRRARPLNGVVVTLSVETLLGLNDHDLDHHARHVHARLQDIQQTLRVDVPVYLVLTQADRLTGFAEYFDSTQGDAGEAVLGERLVADAAGVETARVRQGVEALLQRLSGELIQRLHQQRNLQHRGPMLDFAQHAARLGERLCAFIELGFAAPRHQRINGLRGFYLTSAAVPHARFIQGLFNRVIFAEVGLAALQGQEQQRIRRRQWAGALAASLVVGAAGWLWANSYALNQQRLTQLVALNVEPPATDGTLEALPLLDARLAAIGVFPPSQEVGWMERAGLYQGVASRPTLNDAYAQSLQQQLLPRVAALLEEQVRSNLGERERLLDNLRAYLMLALPQRRDTAWLAQHMAALWSARHAADGPAQKRLNLHLARLLGQTFVAPLDDDLVAQARQALRGESLADVVYRMLQEQARNLEPLRLAEGSVFAASDQPIPGFYSKKYWQYFEAQGARLVNAIAQDNWVLGEANDLSAMDLRRLMLELEQRYFSEYADVWSDALGRIRLQETDSLKMAAEQLASLTSAQSPLLKMLQQVRENTRLLPASEHLGEVARQVGSLGAKVEAAGAMLTSPSQGLTQTDAPRRALQRRFEPLHQLLDEQHNPGTTVSHVLQLADQLQLQLATLTRESSPEQAAFNRAKRRMDGQQDLLGNLRDSAARLPLPLSAWFGAIADDTWQRLLEEAYVHVNQRYQSEVYSVYAKAIRQRYPFNASAGSDVALNDFQEFFGPQGVLARFQETHLRPFISADGSRHRLRGIDGHSLPVSRSLLDQLSKVQLIRRGFFSEQGELSVRFSLAPYSLDQAVNRAILRLGAQQLEYRHGPIVPMAFQWPVEGDNGRSSLVLERGAERPLGLEKNTGAWSVFRLFDLMQSEPASGRDAQLLKSDLAGLRANYLLTSQRTPSPFQMAAWRTFRLPEQL</sequence>
<feature type="domain" description="IcmF-related" evidence="3">
    <location>
        <begin position="460"/>
        <end position="744"/>
    </location>
</feature>
<evidence type="ECO:0000259" key="5">
    <source>
        <dbReference type="Pfam" id="PF21070"/>
    </source>
</evidence>
<keyword evidence="1" id="KW-1133">Transmembrane helix</keyword>
<name>A0A0R2ZDT3_9PSED</name>
<dbReference type="EMBL" id="JYLK01000014">
    <property type="protein sequence ID" value="KRP58601.1"/>
    <property type="molecule type" value="Genomic_DNA"/>
</dbReference>
<feature type="transmembrane region" description="Helical" evidence="1">
    <location>
        <begin position="12"/>
        <end position="32"/>
    </location>
</feature>
<dbReference type="Pfam" id="PF06761">
    <property type="entry name" value="IcmF-related"/>
    <property type="match status" value="1"/>
</dbReference>
<feature type="transmembrane region" description="Helical" evidence="1">
    <location>
        <begin position="52"/>
        <end position="71"/>
    </location>
</feature>
<evidence type="ECO:0000259" key="3">
    <source>
        <dbReference type="Pfam" id="PF06761"/>
    </source>
</evidence>
<evidence type="ECO:0000313" key="7">
    <source>
        <dbReference type="EMBL" id="SDS76047.1"/>
    </source>
</evidence>
<keyword evidence="1" id="KW-0472">Membrane</keyword>
<feature type="domain" description="Type VI secretion system IcmF C-terminal" evidence="2">
    <location>
        <begin position="995"/>
        <end position="1100"/>
    </location>
</feature>
<dbReference type="RefSeq" id="WP_057009447.1">
    <property type="nucleotide sequence ID" value="NZ_JYLK01000014.1"/>
</dbReference>
<dbReference type="Pfam" id="PF14331">
    <property type="entry name" value="IcmF-related_N"/>
    <property type="match status" value="1"/>
</dbReference>
<proteinExistence type="predicted"/>
<dbReference type="InterPro" id="IPR027417">
    <property type="entry name" value="P-loop_NTPase"/>
</dbReference>
<dbReference type="InterPro" id="IPR025743">
    <property type="entry name" value="TssM1_N"/>
</dbReference>
<dbReference type="Pfam" id="PF21070">
    <property type="entry name" value="IcmF_helical"/>
    <property type="match status" value="1"/>
</dbReference>
<dbReference type="Proteomes" id="UP000183126">
    <property type="component" value="Chromosome I"/>
</dbReference>
<dbReference type="PANTHER" id="PTHR36153">
    <property type="entry name" value="INNER MEMBRANE PROTEIN-RELATED"/>
    <property type="match status" value="1"/>
</dbReference>
<dbReference type="InterPro" id="IPR017731">
    <property type="entry name" value="TssM1-like"/>
</dbReference>
<evidence type="ECO:0000256" key="1">
    <source>
        <dbReference type="SAM" id="Phobius"/>
    </source>
</evidence>
<dbReference type="PATRIC" id="fig|200450.4.peg.764"/>
<dbReference type="SUPFAM" id="SSF52540">
    <property type="entry name" value="P-loop containing nucleoside triphosphate hydrolases"/>
    <property type="match status" value="1"/>
</dbReference>
<reference evidence="7 9" key="2">
    <citation type="submission" date="2016-10" db="EMBL/GenBank/DDBJ databases">
        <authorList>
            <person name="Varghese N."/>
            <person name="Submissions S."/>
        </authorList>
    </citation>
    <scope>NUCLEOTIDE SEQUENCE [LARGE SCALE GENOMIC DNA]</scope>
    <source>
        <strain evidence="7 9">BS3111</strain>
    </source>
</reference>
<gene>
    <name evidence="7" type="ORF">SAMN04490205_3548</name>
    <name evidence="6" type="ORF">TU79_19125</name>
</gene>
<keyword evidence="1" id="KW-0812">Transmembrane</keyword>
<dbReference type="InterPro" id="IPR053156">
    <property type="entry name" value="T6SS_TssM-like"/>
</dbReference>
<protein>
    <submittedName>
        <fullName evidence="6">Type VI secretion protein VasK</fullName>
    </submittedName>
    <submittedName>
        <fullName evidence="7">Type VI secretion system protein ImpL</fullName>
    </submittedName>
</protein>
<feature type="transmembrane region" description="Helical" evidence="1">
    <location>
        <begin position="412"/>
        <end position="430"/>
    </location>
</feature>
<evidence type="ECO:0000259" key="2">
    <source>
        <dbReference type="Pfam" id="PF06744"/>
    </source>
</evidence>
<feature type="domain" description="Type VI secretion system component TssM1 N-terminal" evidence="4">
    <location>
        <begin position="191"/>
        <end position="375"/>
    </location>
</feature>
<accession>A0A0R2ZDT3</accession>
<evidence type="ECO:0000313" key="8">
    <source>
        <dbReference type="Proteomes" id="UP000052019"/>
    </source>
</evidence>
<evidence type="ECO:0000259" key="4">
    <source>
        <dbReference type="Pfam" id="PF14331"/>
    </source>
</evidence>
<dbReference type="Pfam" id="PF06744">
    <property type="entry name" value="IcmF_C"/>
    <property type="match status" value="1"/>
</dbReference>
<evidence type="ECO:0000313" key="9">
    <source>
        <dbReference type="Proteomes" id="UP000183126"/>
    </source>
</evidence>